<name>G7WQ52_METH6</name>
<organism evidence="1 2">
    <name type="scientific">Methanothrix harundinacea (strain 6Ac)</name>
    <name type="common">Methanosaeta harundinacea</name>
    <dbReference type="NCBI Taxonomy" id="1110509"/>
    <lineage>
        <taxon>Archaea</taxon>
        <taxon>Methanobacteriati</taxon>
        <taxon>Methanobacteriota</taxon>
        <taxon>Stenosarchaea group</taxon>
        <taxon>Methanomicrobia</taxon>
        <taxon>Methanotrichales</taxon>
        <taxon>Methanotrichaceae</taxon>
        <taxon>Methanothrix</taxon>
    </lineage>
</organism>
<dbReference type="AlphaFoldDB" id="G7WQ52"/>
<dbReference type="InterPro" id="IPR012041">
    <property type="entry name" value="Znf_CPxCG-like"/>
</dbReference>
<dbReference type="GeneID" id="12511059"/>
<evidence type="ECO:0008006" key="3">
    <source>
        <dbReference type="Google" id="ProtNLM"/>
    </source>
</evidence>
<evidence type="ECO:0000313" key="2">
    <source>
        <dbReference type="Proteomes" id="UP000005877"/>
    </source>
</evidence>
<dbReference type="Proteomes" id="UP000005877">
    <property type="component" value="Chromosome"/>
</dbReference>
<keyword evidence="2" id="KW-1185">Reference proteome</keyword>
<dbReference type="RefSeq" id="WP_014587422.1">
    <property type="nucleotide sequence ID" value="NC_017527.1"/>
</dbReference>
<dbReference type="OrthoDB" id="23364at2157"/>
<dbReference type="Pfam" id="PF19769">
    <property type="entry name" value="CPxCG_zf"/>
    <property type="match status" value="1"/>
</dbReference>
<proteinExistence type="predicted"/>
<dbReference type="EMBL" id="CP003117">
    <property type="protein sequence ID" value="AET65244.1"/>
    <property type="molecule type" value="Genomic_DNA"/>
</dbReference>
<dbReference type="PIRSF" id="PIRSF015877">
    <property type="entry name" value="UCP015877"/>
    <property type="match status" value="1"/>
</dbReference>
<dbReference type="KEGG" id="mhi:Mhar_1887"/>
<dbReference type="PATRIC" id="fig|1110509.7.peg.2095"/>
<dbReference type="PANTHER" id="PTHR42195:SF1">
    <property type="entry name" value="ZINC FINGER PROTEIN"/>
    <property type="match status" value="1"/>
</dbReference>
<protein>
    <recommendedName>
        <fullName evidence="3">Archaeal Zn-finger protein</fullName>
    </recommendedName>
</protein>
<gene>
    <name evidence="1" type="ordered locus">Mhar_1887</name>
</gene>
<evidence type="ECO:0000313" key="1">
    <source>
        <dbReference type="EMBL" id="AET65244.1"/>
    </source>
</evidence>
<sequence length="188" mass="20914">MQEEIFCPECGEVTEHGTVKLGREHLVRCEACGTVHPHQLERTRLTGLRVIVSATESSSRRTIELPEEELLAVGDEILVDDGIGDVVMVEVTSLELAEGRRAERAKAGEVMTLWTRAVDEVVVKVSVQRRGRTTSFDVPARGDEPFAVGEVRTADGRRYRVEKIRVRDGRSPERALAKEIVRVWGAAL</sequence>
<dbReference type="PANTHER" id="PTHR42195">
    <property type="entry name" value="UCP015877 FAMILY PROTEIN"/>
    <property type="match status" value="1"/>
</dbReference>
<dbReference type="STRING" id="1110509.Mhar_1887"/>
<accession>G7WQ52</accession>
<dbReference type="HOGENOM" id="CLU_110112_0_0_2"/>
<reference evidence="1 2" key="1">
    <citation type="journal article" date="2012" name="PLoS ONE">
        <title>The genome characteristics and predicted function of methyl-group oxidation pathway in the obligate aceticlastic methanogens, Methanosaeta spp.</title>
        <authorList>
            <person name="Zhu J."/>
            <person name="Zheng H."/>
            <person name="Ai G."/>
            <person name="Zhang G."/>
            <person name="Liu D."/>
            <person name="Liu X."/>
            <person name="Dong X."/>
        </authorList>
    </citation>
    <scope>NUCLEOTIDE SEQUENCE [LARGE SCALE GENOMIC DNA]</scope>
    <source>
        <strain evidence="1 2">6Ac</strain>
    </source>
</reference>